<dbReference type="AlphaFoldDB" id="A0A9J6ZT66"/>
<name>A0A9J6ZT66_9BACT</name>
<gene>
    <name evidence="3" type="ORF">M9189_03665</name>
</gene>
<reference evidence="3" key="1">
    <citation type="submission" date="2022-05" db="EMBL/GenBank/DDBJ databases">
        <authorList>
            <person name="Sun X."/>
        </authorList>
    </citation>
    <scope>NUCLEOTIDE SEQUENCE</scope>
    <source>
        <strain evidence="3">Ai-910</strain>
    </source>
</reference>
<evidence type="ECO:0000313" key="3">
    <source>
        <dbReference type="EMBL" id="URW80448.1"/>
    </source>
</evidence>
<evidence type="ECO:0000256" key="1">
    <source>
        <dbReference type="SAM" id="SignalP"/>
    </source>
</evidence>
<evidence type="ECO:0000259" key="2">
    <source>
        <dbReference type="Pfam" id="PF14478"/>
    </source>
</evidence>
<dbReference type="Gene3D" id="2.170.130.30">
    <property type="match status" value="1"/>
</dbReference>
<protein>
    <submittedName>
        <fullName evidence="3">DUF4430 domain-containing protein</fullName>
    </submittedName>
</protein>
<feature type="signal peptide" evidence="1">
    <location>
        <begin position="1"/>
        <end position="21"/>
    </location>
</feature>
<sequence length="133" mass="14642">MKIRTIILFLFALLASSFSDGTESGSENTEFSVKLLVDFGESKPGLTLDITSNHRLTALEVLQHATVVETHPVGKYVFVSAVDGVRTIRGDKAWYYEVNGKSPGVLAINNRLSDGDTVCWIYKKDVCSKNVDN</sequence>
<dbReference type="KEGG" id="alkq:M9189_03665"/>
<accession>A0A9J6ZT66</accession>
<dbReference type="Proteomes" id="UP001056426">
    <property type="component" value="Chromosome"/>
</dbReference>
<dbReference type="EMBL" id="CP098400">
    <property type="protein sequence ID" value="URW80448.1"/>
    <property type="molecule type" value="Genomic_DNA"/>
</dbReference>
<keyword evidence="4" id="KW-1185">Reference proteome</keyword>
<organism evidence="3 4">
    <name type="scientific">Xiashengella succiniciproducens</name>
    <dbReference type="NCBI Taxonomy" id="2949635"/>
    <lineage>
        <taxon>Bacteria</taxon>
        <taxon>Pseudomonadati</taxon>
        <taxon>Bacteroidota</taxon>
        <taxon>Bacteroidia</taxon>
        <taxon>Marinilabiliales</taxon>
        <taxon>Marinilabiliaceae</taxon>
        <taxon>Xiashengella</taxon>
    </lineage>
</organism>
<reference evidence="3" key="2">
    <citation type="submission" date="2022-06" db="EMBL/GenBank/DDBJ databases">
        <title>Xiashengella guii gen. nov. sp. nov., a bacterium isolated form anaerobic digestion tank.</title>
        <authorList>
            <person name="Huang H."/>
        </authorList>
    </citation>
    <scope>NUCLEOTIDE SEQUENCE</scope>
    <source>
        <strain evidence="3">Ai-910</strain>
    </source>
</reference>
<feature type="chain" id="PRO_5039928707" evidence="1">
    <location>
        <begin position="22"/>
        <end position="133"/>
    </location>
</feature>
<feature type="domain" description="Transcobalamin-like C-terminal" evidence="2">
    <location>
        <begin position="57"/>
        <end position="124"/>
    </location>
</feature>
<evidence type="ECO:0000313" key="4">
    <source>
        <dbReference type="Proteomes" id="UP001056426"/>
    </source>
</evidence>
<proteinExistence type="predicted"/>
<dbReference type="RefSeq" id="WP_250724665.1">
    <property type="nucleotide sequence ID" value="NZ_CP098400.1"/>
</dbReference>
<dbReference type="InterPro" id="IPR027954">
    <property type="entry name" value="Transcobalamin-like_C"/>
</dbReference>
<keyword evidence="1" id="KW-0732">Signal</keyword>
<dbReference type="Pfam" id="PF14478">
    <property type="entry name" value="DUF4430"/>
    <property type="match status" value="1"/>
</dbReference>